<dbReference type="SMART" id="SM00387">
    <property type="entry name" value="HATPase_c"/>
    <property type="match status" value="1"/>
</dbReference>
<reference evidence="11 12" key="1">
    <citation type="submission" date="2020-04" db="EMBL/GenBank/DDBJ databases">
        <title>Plant growth promoting and environmental Bacillus: genomic and epigenetic comparison.</title>
        <authorList>
            <person name="Reva O.N."/>
            <person name="Lutz S."/>
            <person name="Ahrens C.H."/>
        </authorList>
    </citation>
    <scope>NUCLEOTIDE SEQUENCE [LARGE SCALE GENOMIC DNA]</scope>
    <source>
        <strain evidence="11 12">UCMB5075</strain>
    </source>
</reference>
<dbReference type="SUPFAM" id="SSF55874">
    <property type="entry name" value="ATPase domain of HSP90 chaperone/DNA topoisomerase II/histidine kinase"/>
    <property type="match status" value="1"/>
</dbReference>
<keyword evidence="7" id="KW-0067">ATP-binding</keyword>
<feature type="transmembrane region" description="Helical" evidence="9">
    <location>
        <begin position="6"/>
        <end position="28"/>
    </location>
</feature>
<evidence type="ECO:0000256" key="3">
    <source>
        <dbReference type="ARBA" id="ARBA00022553"/>
    </source>
</evidence>
<feature type="domain" description="Histidine kinase/HSP90-like ATPase" evidence="10">
    <location>
        <begin position="307"/>
        <end position="397"/>
    </location>
</feature>
<keyword evidence="8" id="KW-0902">Two-component regulatory system</keyword>
<dbReference type="InterPro" id="IPR011712">
    <property type="entry name" value="Sig_transdc_His_kin_sub3_dim/P"/>
</dbReference>
<feature type="transmembrane region" description="Helical" evidence="9">
    <location>
        <begin position="40"/>
        <end position="60"/>
    </location>
</feature>
<keyword evidence="6 11" id="KW-0418">Kinase</keyword>
<gene>
    <name evidence="11" type="primary">linJ</name>
    <name evidence="11" type="ORF">HC660_08650</name>
</gene>
<keyword evidence="9" id="KW-1133">Transmembrane helix</keyword>
<keyword evidence="3" id="KW-0597">Phosphoprotein</keyword>
<dbReference type="Gene3D" id="3.30.565.10">
    <property type="entry name" value="Histidine kinase-like ATPase, C-terminal domain"/>
    <property type="match status" value="1"/>
</dbReference>
<dbReference type="Gene3D" id="1.20.5.1930">
    <property type="match status" value="1"/>
</dbReference>
<keyword evidence="5" id="KW-0547">Nucleotide-binding</keyword>
<evidence type="ECO:0000256" key="1">
    <source>
        <dbReference type="ARBA" id="ARBA00000085"/>
    </source>
</evidence>
<dbReference type="InterPro" id="IPR036890">
    <property type="entry name" value="HATPase_C_sf"/>
</dbReference>
<dbReference type="EMBL" id="CP051464">
    <property type="protein sequence ID" value="QJC95362.1"/>
    <property type="molecule type" value="Genomic_DNA"/>
</dbReference>
<accession>A0ABX6LUE5</accession>
<feature type="transmembrane region" description="Helical" evidence="9">
    <location>
        <begin position="80"/>
        <end position="103"/>
    </location>
</feature>
<dbReference type="Proteomes" id="UP000501048">
    <property type="component" value="Chromosome"/>
</dbReference>
<evidence type="ECO:0000256" key="8">
    <source>
        <dbReference type="ARBA" id="ARBA00023012"/>
    </source>
</evidence>
<evidence type="ECO:0000259" key="10">
    <source>
        <dbReference type="SMART" id="SM00387"/>
    </source>
</evidence>
<keyword evidence="12" id="KW-1185">Reference proteome</keyword>
<keyword evidence="9" id="KW-0812">Transmembrane</keyword>
<organism evidence="11 12">
    <name type="scientific">Bacillus mojavensis</name>
    <dbReference type="NCBI Taxonomy" id="72360"/>
    <lineage>
        <taxon>Bacteria</taxon>
        <taxon>Bacillati</taxon>
        <taxon>Bacillota</taxon>
        <taxon>Bacilli</taxon>
        <taxon>Bacillales</taxon>
        <taxon>Bacillaceae</taxon>
        <taxon>Bacillus</taxon>
    </lineage>
</organism>
<keyword evidence="4" id="KW-0808">Transferase</keyword>
<evidence type="ECO:0000256" key="6">
    <source>
        <dbReference type="ARBA" id="ARBA00022777"/>
    </source>
</evidence>
<feature type="transmembrane region" description="Helical" evidence="9">
    <location>
        <begin position="110"/>
        <end position="131"/>
    </location>
</feature>
<dbReference type="PANTHER" id="PTHR24421">
    <property type="entry name" value="NITRATE/NITRITE SENSOR PROTEIN NARX-RELATED"/>
    <property type="match status" value="1"/>
</dbReference>
<dbReference type="EC" id="2.7.13.3" evidence="2"/>
<dbReference type="GO" id="GO:0016301">
    <property type="term" value="F:kinase activity"/>
    <property type="evidence" value="ECO:0007669"/>
    <property type="project" value="UniProtKB-KW"/>
</dbReference>
<dbReference type="CDD" id="cd16917">
    <property type="entry name" value="HATPase_UhpB-NarQ-NarX-like"/>
    <property type="match status" value="1"/>
</dbReference>
<dbReference type="Pfam" id="PF02518">
    <property type="entry name" value="HATPase_c"/>
    <property type="match status" value="1"/>
</dbReference>
<dbReference type="InterPro" id="IPR050482">
    <property type="entry name" value="Sensor_HK_TwoCompSys"/>
</dbReference>
<keyword evidence="9" id="KW-0472">Membrane</keyword>
<evidence type="ECO:0000313" key="11">
    <source>
        <dbReference type="EMBL" id="QJC95362.1"/>
    </source>
</evidence>
<evidence type="ECO:0000256" key="7">
    <source>
        <dbReference type="ARBA" id="ARBA00022840"/>
    </source>
</evidence>
<dbReference type="PANTHER" id="PTHR24421:SF10">
    <property type="entry name" value="NITRATE_NITRITE SENSOR PROTEIN NARQ"/>
    <property type="match status" value="1"/>
</dbReference>
<protein>
    <recommendedName>
        <fullName evidence="2">histidine kinase</fullName>
        <ecNumber evidence="2">2.7.13.3</ecNumber>
    </recommendedName>
</protein>
<dbReference type="Pfam" id="PF07730">
    <property type="entry name" value="HisKA_3"/>
    <property type="match status" value="1"/>
</dbReference>
<evidence type="ECO:0000256" key="5">
    <source>
        <dbReference type="ARBA" id="ARBA00022741"/>
    </source>
</evidence>
<evidence type="ECO:0000256" key="9">
    <source>
        <dbReference type="SAM" id="Phobius"/>
    </source>
</evidence>
<evidence type="ECO:0000256" key="2">
    <source>
        <dbReference type="ARBA" id="ARBA00012438"/>
    </source>
</evidence>
<dbReference type="InterPro" id="IPR003594">
    <property type="entry name" value="HATPase_dom"/>
</dbReference>
<comment type="catalytic activity">
    <reaction evidence="1">
        <text>ATP + protein L-histidine = ADP + protein N-phospho-L-histidine.</text>
        <dbReference type="EC" id="2.7.13.3"/>
    </reaction>
</comment>
<evidence type="ECO:0000313" key="12">
    <source>
        <dbReference type="Proteomes" id="UP000501048"/>
    </source>
</evidence>
<feature type="transmembrane region" description="Helical" evidence="9">
    <location>
        <begin position="137"/>
        <end position="159"/>
    </location>
</feature>
<name>A0ABX6LUE5_BACMO</name>
<sequence length="412" mass="46150">MIRKELLIGVMSVKALLFTRIFTLMVSCSMYLPLVKNDNWFEYLFIALGAAVYAANHFLLKIEKYDVWFCLIDITVGFSFGFMFPGTGLFIIMLCPVAVAFFLRGFNRKMAWSVLCLCSILFSIVLIRTYLLVGNEYVMDHITSMTFVVFCGVVGKLIGKLFEAQETAKQQFQELTDSHRALSAAHQELHLYAKQVEELTAIHERNRMARDIHDTVGHKMTALLVQLQLLREWQKRDSRKAEETVGVCETLAREALDDIRLSVRTLQTESDPSFIESLKQLTEDFYKNAGVTSELTVSGDPALVPLSLHPTVIRTVQEALTNAKRHGGATACSIQLACTTDSISLVMKDDGKGNPEASLGFGLLNMKKRAAEHGGSIRFESEMDQGFTVIAEFSLANKKWSFGPAQQKESLS</sequence>
<proteinExistence type="predicted"/>
<evidence type="ECO:0000256" key="4">
    <source>
        <dbReference type="ARBA" id="ARBA00022679"/>
    </source>
</evidence>